<keyword evidence="3" id="KW-1185">Reference proteome</keyword>
<dbReference type="EMBL" id="CP038231">
    <property type="protein sequence ID" value="QDH13227.1"/>
    <property type="molecule type" value="Genomic_DNA"/>
</dbReference>
<dbReference type="AlphaFoldDB" id="A0A4Y6U9W9"/>
<evidence type="ECO:0000313" key="3">
    <source>
        <dbReference type="Proteomes" id="UP000318709"/>
    </source>
</evidence>
<gene>
    <name evidence="2" type="primary">csy1</name>
    <name evidence="2" type="ORF">E3E12_02325</name>
</gene>
<name>A0A4Y6U9W9_9PROT</name>
<organism evidence="2 3">
    <name type="scientific">Formicincola oecophyllae</name>
    <dbReference type="NCBI Taxonomy" id="2558361"/>
    <lineage>
        <taxon>Bacteria</taxon>
        <taxon>Pseudomonadati</taxon>
        <taxon>Pseudomonadota</taxon>
        <taxon>Alphaproteobacteria</taxon>
        <taxon>Acetobacterales</taxon>
        <taxon>Acetobacteraceae</taxon>
        <taxon>Formicincola</taxon>
    </lineage>
</organism>
<dbReference type="Proteomes" id="UP000318709">
    <property type="component" value="Chromosome"/>
</dbReference>
<dbReference type="NCBIfam" id="TIGR02564">
    <property type="entry name" value="cas_Csy1"/>
    <property type="match status" value="1"/>
</dbReference>
<evidence type="ECO:0000313" key="2">
    <source>
        <dbReference type="EMBL" id="QDH13227.1"/>
    </source>
</evidence>
<sequence>MEGRPLIMSDVPSTVPQTRQGFFEQAINAFLQKEREKKPKAPPGKFNKAPWLAAAARQAPHLTMATHLPKATHTDSKATPLVMASVTEGSRPEIGTHSLRTSDVMDAAGATALPVWNFLNTPVEGLEPLKPYWHYLRAGDADAIAALSPDASKALAYAQAFKSVVTGQGEGRIFRSDAMAKQLFWPVAPQEGQLDVCDDSHFILLQPLHSSLVAQAVDDAWQAMRFSAENVEARKARKEGKASDYKERFFPDEAIRVVGSREKPQNVSSLNSKRRARGVMLSCAPTDLGQRYDRHAINPKYHSTVIDRLMMREAVRQPLMQLVQHYTNNPQNNMDFRNKWDALVDAIGSAFLAEAATLRSSLKPGWSADKNCALNKEEELWLDPGRCQFDEGFKKNYDQGGWMDVIASRFSRALTDSLKTVFIRAERLDLASSMDSAVYNVLARTLLLEGTWPTPLRRKSVEDRAADRAMYEENRRQHQDDAATPSAKQGVTP</sequence>
<feature type="region of interest" description="Disordered" evidence="1">
    <location>
        <begin position="463"/>
        <end position="493"/>
    </location>
</feature>
<evidence type="ECO:0000256" key="1">
    <source>
        <dbReference type="SAM" id="MobiDB-lite"/>
    </source>
</evidence>
<dbReference type="KEGG" id="swf:E3E12_02325"/>
<dbReference type="OrthoDB" id="9815616at2"/>
<reference evidence="2 3" key="1">
    <citation type="submission" date="2019-03" db="EMBL/GenBank/DDBJ databases">
        <title>The complete genome sequence of Swingsia_sp. F3b2 LMG30590(T).</title>
        <authorList>
            <person name="Chua K.-O."/>
            <person name="Chan K.-G."/>
            <person name="See-Too W.-S."/>
        </authorList>
    </citation>
    <scope>NUCLEOTIDE SEQUENCE [LARGE SCALE GENOMIC DNA]</scope>
    <source>
        <strain evidence="2 3">F3b2</strain>
    </source>
</reference>
<dbReference type="Pfam" id="PF09611">
    <property type="entry name" value="Cas_Csy1"/>
    <property type="match status" value="1"/>
</dbReference>
<protein>
    <submittedName>
        <fullName evidence="2">Type I-F CRISPR-associated protein Csy1</fullName>
    </submittedName>
</protein>
<accession>A0A4Y6U9W9</accession>
<proteinExistence type="predicted"/>
<dbReference type="InterPro" id="IPR013397">
    <property type="entry name" value="CRISPR-assoc_prot_Csy1"/>
</dbReference>
<feature type="compositionally biased region" description="Basic and acidic residues" evidence="1">
    <location>
        <begin position="463"/>
        <end position="481"/>
    </location>
</feature>